<feature type="region of interest" description="Disordered" evidence="1">
    <location>
        <begin position="69"/>
        <end position="88"/>
    </location>
</feature>
<dbReference type="InterPro" id="IPR025419">
    <property type="entry name" value="DUF4142"/>
</dbReference>
<dbReference type="AlphaFoldDB" id="A0A380T0M8"/>
<accession>A0A380T0M8</accession>
<dbReference type="Proteomes" id="UP000255177">
    <property type="component" value="Unassembled WGS sequence"/>
</dbReference>
<dbReference type="Pfam" id="PF13628">
    <property type="entry name" value="DUF4142"/>
    <property type="match status" value="1"/>
</dbReference>
<evidence type="ECO:0000256" key="1">
    <source>
        <dbReference type="SAM" id="MobiDB-lite"/>
    </source>
</evidence>
<feature type="domain" description="DUF4142" evidence="2">
    <location>
        <begin position="13"/>
        <end position="61"/>
    </location>
</feature>
<reference evidence="4" key="1">
    <citation type="submission" date="2018-07" db="EMBL/GenBank/DDBJ databases">
        <authorList>
            <person name="Blom J."/>
        </authorList>
    </citation>
    <scope>NUCLEOTIDE SEQUENCE [LARGE SCALE GENOMIC DNA]</scope>
    <source>
        <strain evidence="4">CCOS 864</strain>
    </source>
</reference>
<name>A0A380T0M8_9PSED</name>
<dbReference type="EMBL" id="UIDD01000007">
    <property type="protein sequence ID" value="SUQ63394.1"/>
    <property type="molecule type" value="Genomic_DNA"/>
</dbReference>
<keyword evidence="4" id="KW-1185">Reference proteome</keyword>
<sequence length="88" mass="10092">MKVCRSPHQGHKIQTRQLPLEKTESAEVKAFAPQMIKDHTKANQHLLDLAKQHDFSVPDDAHEQAVRLFDEESRSTSDPDEQNAHRPN</sequence>
<evidence type="ECO:0000259" key="2">
    <source>
        <dbReference type="Pfam" id="PF13628"/>
    </source>
</evidence>
<feature type="region of interest" description="Disordered" evidence="1">
    <location>
        <begin position="1"/>
        <end position="20"/>
    </location>
</feature>
<protein>
    <submittedName>
        <fullName evidence="3">Membrane protein</fullName>
    </submittedName>
</protein>
<dbReference type="RefSeq" id="WP_233674788.1">
    <property type="nucleotide sequence ID" value="NZ_CBCSFG010000008.1"/>
</dbReference>
<evidence type="ECO:0000313" key="4">
    <source>
        <dbReference type="Proteomes" id="UP000255177"/>
    </source>
</evidence>
<evidence type="ECO:0000313" key="3">
    <source>
        <dbReference type="EMBL" id="SUQ63394.1"/>
    </source>
</evidence>
<organism evidence="3 4">
    <name type="scientific">Pseudomonas wadenswilerensis</name>
    <dbReference type="NCBI Taxonomy" id="1785161"/>
    <lineage>
        <taxon>Bacteria</taxon>
        <taxon>Pseudomonadati</taxon>
        <taxon>Pseudomonadota</taxon>
        <taxon>Gammaproteobacteria</taxon>
        <taxon>Pseudomonadales</taxon>
        <taxon>Pseudomonadaceae</taxon>
        <taxon>Pseudomonas</taxon>
    </lineage>
</organism>
<proteinExistence type="predicted"/>
<gene>
    <name evidence="3" type="ORF">CCOS864_02844</name>
</gene>